<accession>A0A0L0F9T0</accession>
<dbReference type="OrthoDB" id="429427at2759"/>
<dbReference type="AlphaFoldDB" id="A0A0L0F9T0"/>
<dbReference type="RefSeq" id="XP_014147389.1">
    <property type="nucleotide sequence ID" value="XM_014291914.1"/>
</dbReference>
<proteinExistence type="predicted"/>
<protein>
    <submittedName>
        <fullName evidence="1">Uncharacterized protein</fullName>
    </submittedName>
</protein>
<feature type="non-terminal residue" evidence="1">
    <location>
        <position position="69"/>
    </location>
</feature>
<evidence type="ECO:0000313" key="1">
    <source>
        <dbReference type="EMBL" id="KNC73487.1"/>
    </source>
</evidence>
<sequence>MAVLIDCLDEKVPLIVNCEAKMHTIIKDISHRKITGRREDVRVSLMELDSIAPGRNFGAKLDPKVKTTQ</sequence>
<dbReference type="Proteomes" id="UP000054560">
    <property type="component" value="Unassembled WGS sequence"/>
</dbReference>
<reference evidence="1 2" key="1">
    <citation type="submission" date="2011-02" db="EMBL/GenBank/DDBJ databases">
        <title>The Genome Sequence of Sphaeroforma arctica JP610.</title>
        <authorList>
            <consortium name="The Broad Institute Genome Sequencing Platform"/>
            <person name="Russ C."/>
            <person name="Cuomo C."/>
            <person name="Young S.K."/>
            <person name="Zeng Q."/>
            <person name="Gargeya S."/>
            <person name="Alvarado L."/>
            <person name="Berlin A."/>
            <person name="Chapman S.B."/>
            <person name="Chen Z."/>
            <person name="Freedman E."/>
            <person name="Gellesch M."/>
            <person name="Goldberg J."/>
            <person name="Griggs A."/>
            <person name="Gujja S."/>
            <person name="Heilman E."/>
            <person name="Heiman D."/>
            <person name="Howarth C."/>
            <person name="Mehta T."/>
            <person name="Neiman D."/>
            <person name="Pearson M."/>
            <person name="Roberts A."/>
            <person name="Saif S."/>
            <person name="Shea T."/>
            <person name="Shenoy N."/>
            <person name="Sisk P."/>
            <person name="Stolte C."/>
            <person name="Sykes S."/>
            <person name="White J."/>
            <person name="Yandava C."/>
            <person name="Burger G."/>
            <person name="Gray M.W."/>
            <person name="Holland P.W.H."/>
            <person name="King N."/>
            <person name="Lang F.B.F."/>
            <person name="Roger A.J."/>
            <person name="Ruiz-Trillo I."/>
            <person name="Haas B."/>
            <person name="Nusbaum C."/>
            <person name="Birren B."/>
        </authorList>
    </citation>
    <scope>NUCLEOTIDE SEQUENCE [LARGE SCALE GENOMIC DNA]</scope>
    <source>
        <strain evidence="1 2">JP610</strain>
    </source>
</reference>
<organism evidence="1 2">
    <name type="scientific">Sphaeroforma arctica JP610</name>
    <dbReference type="NCBI Taxonomy" id="667725"/>
    <lineage>
        <taxon>Eukaryota</taxon>
        <taxon>Ichthyosporea</taxon>
        <taxon>Ichthyophonida</taxon>
        <taxon>Sphaeroforma</taxon>
    </lineage>
</organism>
<name>A0A0L0F9T0_9EUKA</name>
<gene>
    <name evidence="1" type="ORF">SARC_13955</name>
</gene>
<dbReference type="GeneID" id="25914459"/>
<keyword evidence="2" id="KW-1185">Reference proteome</keyword>
<evidence type="ECO:0000313" key="2">
    <source>
        <dbReference type="Proteomes" id="UP000054560"/>
    </source>
</evidence>
<dbReference type="EMBL" id="KQ245557">
    <property type="protein sequence ID" value="KNC73487.1"/>
    <property type="molecule type" value="Genomic_DNA"/>
</dbReference>